<keyword evidence="1" id="KW-0500">Molybdenum</keyword>
<sequence length="736" mass="78651">MTTVTANKIIGEPVDRIDGTLKVTGAATYPSDVTYPGMAYAVLVGSTIAVGRIRAIDTVDALAAPGVLTVLTHENIPSLPDAPASPFGPPPRFPLRDDRVLHQGQHVAVVVAESPEQARNAARFVRVDYEETVPVLAIDDPAAPIRSNPFGTDAEHGDVIAALASAEVGYEETFRTAPVTNNPLGLFATVACWDDERLVVHESTQWPMQARRTLAGVFSLAETAVRVLVPHLGGAFGAGLRTWPHTILTALAARLLDRPVKLVLTRPQMFTAVGHRPESVQRVRLGATREGRLVAIDHEGTAPVAAEEFTFDRMTTGTPDAYDCPNVAVRDRLVALNIPNPGFMRAPGHAEGSFALESAMDELAFRLGIDPVELRLRNFAGTHPRTGLPWSSNALRECYRLGAERFGWYVRDPVPRSMRDGEWLVGCGMAGVTYQWYVTPCQVRISIGRDGTARVACAGTDIGTGTYTITAQLAAEMLGLDVEQVHVELGDSDLPPAPQSGGSGLATSLAGAVEDGTRRLLDAFLDLVGTDDRSPLRGRTRREVTANAGRLHLVSDPDAGEPYAHMLARHDLDELTVIGEKIPDPQAPGLDMAPSGASAAQFVEVRVHEELGMLRVSRLLSVMDAGTVLNEKTARSQVSGALVMGIGMAMLEETVFDPATGRITNGTFADYLIPTHADIPDVDVVFVGEPDRVNPLGAKGLGEVGLVGLPAAVANAVHHATGKRIRSLPITIEKLF</sequence>
<dbReference type="Proteomes" id="UP001500804">
    <property type="component" value="Unassembled WGS sequence"/>
</dbReference>
<organism evidence="4 5">
    <name type="scientific">Pseudonocardia adelaidensis</name>
    <dbReference type="NCBI Taxonomy" id="648754"/>
    <lineage>
        <taxon>Bacteria</taxon>
        <taxon>Bacillati</taxon>
        <taxon>Actinomycetota</taxon>
        <taxon>Actinomycetes</taxon>
        <taxon>Pseudonocardiales</taxon>
        <taxon>Pseudonocardiaceae</taxon>
        <taxon>Pseudonocardia</taxon>
    </lineage>
</organism>
<keyword evidence="5" id="KW-1185">Reference proteome</keyword>
<evidence type="ECO:0000313" key="4">
    <source>
        <dbReference type="EMBL" id="GAA5125966.1"/>
    </source>
</evidence>
<proteinExistence type="predicted"/>
<dbReference type="PANTHER" id="PTHR11908:SF132">
    <property type="entry name" value="ALDEHYDE OXIDASE 1-RELATED"/>
    <property type="match status" value="1"/>
</dbReference>
<dbReference type="Gene3D" id="3.30.365.10">
    <property type="entry name" value="Aldehyde oxidase/xanthine dehydrogenase, molybdopterin binding domain"/>
    <property type="match status" value="4"/>
</dbReference>
<evidence type="ECO:0000259" key="3">
    <source>
        <dbReference type="SMART" id="SM01008"/>
    </source>
</evidence>
<dbReference type="EMBL" id="BAABJO010000014">
    <property type="protein sequence ID" value="GAA5125966.1"/>
    <property type="molecule type" value="Genomic_DNA"/>
</dbReference>
<dbReference type="Gene3D" id="3.90.1170.50">
    <property type="entry name" value="Aldehyde oxidase/xanthine dehydrogenase, a/b hammerhead"/>
    <property type="match status" value="1"/>
</dbReference>
<dbReference type="RefSeq" id="WP_345606818.1">
    <property type="nucleotide sequence ID" value="NZ_BAABJO010000014.1"/>
</dbReference>
<dbReference type="InterPro" id="IPR036856">
    <property type="entry name" value="Ald_Oxase/Xan_DH_a/b_sf"/>
</dbReference>
<dbReference type="InterPro" id="IPR037165">
    <property type="entry name" value="AldOxase/xan_DH_Mopterin-bd_sf"/>
</dbReference>
<gene>
    <name evidence="4" type="ORF">GCM10023320_41110</name>
</gene>
<comment type="caution">
    <text evidence="4">The sequence shown here is derived from an EMBL/GenBank/DDBJ whole genome shotgun (WGS) entry which is preliminary data.</text>
</comment>
<dbReference type="InterPro" id="IPR046867">
    <property type="entry name" value="AldOxase/xan_DH_MoCoBD2"/>
</dbReference>
<dbReference type="InterPro" id="IPR016208">
    <property type="entry name" value="Ald_Oxase/xanthine_DH-like"/>
</dbReference>
<evidence type="ECO:0000313" key="5">
    <source>
        <dbReference type="Proteomes" id="UP001500804"/>
    </source>
</evidence>
<evidence type="ECO:0000256" key="1">
    <source>
        <dbReference type="ARBA" id="ARBA00022505"/>
    </source>
</evidence>
<dbReference type="SUPFAM" id="SSF54665">
    <property type="entry name" value="CO dehydrogenase molybdoprotein N-domain-like"/>
    <property type="match status" value="1"/>
</dbReference>
<name>A0ABP9NS32_9PSEU</name>
<dbReference type="SUPFAM" id="SSF56003">
    <property type="entry name" value="Molybdenum cofactor-binding domain"/>
    <property type="match status" value="1"/>
</dbReference>
<feature type="domain" description="Aldehyde oxidase/xanthine dehydrogenase a/b hammerhead" evidence="3">
    <location>
        <begin position="24"/>
        <end position="133"/>
    </location>
</feature>
<dbReference type="PANTHER" id="PTHR11908">
    <property type="entry name" value="XANTHINE DEHYDROGENASE"/>
    <property type="match status" value="1"/>
</dbReference>
<keyword evidence="2" id="KW-0560">Oxidoreductase</keyword>
<dbReference type="Pfam" id="PF20256">
    <property type="entry name" value="MoCoBD_2"/>
    <property type="match status" value="1"/>
</dbReference>
<dbReference type="InterPro" id="IPR008274">
    <property type="entry name" value="AldOxase/xan_DH_MoCoBD1"/>
</dbReference>
<evidence type="ECO:0000256" key="2">
    <source>
        <dbReference type="ARBA" id="ARBA00023002"/>
    </source>
</evidence>
<reference evidence="5" key="1">
    <citation type="journal article" date="2019" name="Int. J. Syst. Evol. Microbiol.">
        <title>The Global Catalogue of Microorganisms (GCM) 10K type strain sequencing project: providing services to taxonomists for standard genome sequencing and annotation.</title>
        <authorList>
            <consortium name="The Broad Institute Genomics Platform"/>
            <consortium name="The Broad Institute Genome Sequencing Center for Infectious Disease"/>
            <person name="Wu L."/>
            <person name="Ma J."/>
        </authorList>
    </citation>
    <scope>NUCLEOTIDE SEQUENCE [LARGE SCALE GENOMIC DNA]</scope>
    <source>
        <strain evidence="5">JCM 18302</strain>
    </source>
</reference>
<dbReference type="Pfam" id="PF02738">
    <property type="entry name" value="MoCoBD_1"/>
    <property type="match status" value="1"/>
</dbReference>
<protein>
    <submittedName>
        <fullName evidence="4">Xanthine dehydrogenase family protein molybdopterin-binding subunit</fullName>
    </submittedName>
</protein>
<dbReference type="InterPro" id="IPR000674">
    <property type="entry name" value="Ald_Oxase/Xan_DH_a/b"/>
</dbReference>
<accession>A0ABP9NS32</accession>
<dbReference type="SMART" id="SM01008">
    <property type="entry name" value="Ald_Xan_dh_C"/>
    <property type="match status" value="1"/>
</dbReference>
<dbReference type="Pfam" id="PF01315">
    <property type="entry name" value="Ald_Xan_dh_C"/>
    <property type="match status" value="1"/>
</dbReference>